<accession>C8X5N4</accession>
<reference evidence="4 5" key="2">
    <citation type="journal article" date="2010" name="Stand. Genomic Sci.">
        <title>Complete genome sequence of Desulfohalobium retbaense type strain (HR(100)).</title>
        <authorList>
            <person name="Spring S."/>
            <person name="Nolan M."/>
            <person name="Lapidus A."/>
            <person name="Glavina Del Rio T."/>
            <person name="Copeland A."/>
            <person name="Tice H."/>
            <person name="Cheng J.F."/>
            <person name="Lucas S."/>
            <person name="Land M."/>
            <person name="Chen F."/>
            <person name="Bruce D."/>
            <person name="Goodwin L."/>
            <person name="Pitluck S."/>
            <person name="Ivanova N."/>
            <person name="Mavromatis K."/>
            <person name="Mikhailova N."/>
            <person name="Pati A."/>
            <person name="Chen A."/>
            <person name="Palaniappan K."/>
            <person name="Hauser L."/>
            <person name="Chang Y.J."/>
            <person name="Jeffries C.D."/>
            <person name="Munk C."/>
            <person name="Kiss H."/>
            <person name="Chain P."/>
            <person name="Han C."/>
            <person name="Brettin T."/>
            <person name="Detter J.C."/>
            <person name="Schuler E."/>
            <person name="Goker M."/>
            <person name="Rohde M."/>
            <person name="Bristow J."/>
            <person name="Eisen J.A."/>
            <person name="Markowitz V."/>
            <person name="Hugenholtz P."/>
            <person name="Kyrpides N.C."/>
            <person name="Klenk H.P."/>
        </authorList>
    </citation>
    <scope>NUCLEOTIDE SEQUENCE [LARGE SCALE GENOMIC DNA]</scope>
    <source>
        <strain evidence="4 5">DSM 5692</strain>
    </source>
</reference>
<dbReference type="PANTHER" id="PTHR35089:SF1">
    <property type="entry name" value="CHAPERONE PROTEIN SKP"/>
    <property type="match status" value="1"/>
</dbReference>
<name>C8X5N4_DESRD</name>
<dbReference type="GO" id="GO:0051082">
    <property type="term" value="F:unfolded protein binding"/>
    <property type="evidence" value="ECO:0007669"/>
    <property type="project" value="InterPro"/>
</dbReference>
<dbReference type="KEGG" id="drt:Dret_2449"/>
<dbReference type="eggNOG" id="COG2825">
    <property type="taxonomic scope" value="Bacteria"/>
</dbReference>
<dbReference type="Gene3D" id="3.30.910.20">
    <property type="entry name" value="Skp domain"/>
    <property type="match status" value="1"/>
</dbReference>
<reference evidence="5" key="1">
    <citation type="submission" date="2009-09" db="EMBL/GenBank/DDBJ databases">
        <title>The complete chromosome of Desulfohalobium retbaense DSM 5692.</title>
        <authorList>
            <consortium name="US DOE Joint Genome Institute (JGI-PGF)"/>
            <person name="Lucas S."/>
            <person name="Copeland A."/>
            <person name="Lapidus A."/>
            <person name="Glavina del Rio T."/>
            <person name="Dalin E."/>
            <person name="Tice H."/>
            <person name="Bruce D."/>
            <person name="Goodwin L."/>
            <person name="Pitluck S."/>
            <person name="Kyrpides N."/>
            <person name="Mavromatis K."/>
            <person name="Ivanova N."/>
            <person name="Mikhailova N."/>
            <person name="Munk A.C."/>
            <person name="Brettin T."/>
            <person name="Detter J.C."/>
            <person name="Han C."/>
            <person name="Tapia R."/>
            <person name="Larimer F."/>
            <person name="Land M."/>
            <person name="Hauser L."/>
            <person name="Markowitz V."/>
            <person name="Cheng J.-F."/>
            <person name="Hugenholtz P."/>
            <person name="Woyke T."/>
            <person name="Wu D."/>
            <person name="Spring S."/>
            <person name="Klenk H.-P."/>
            <person name="Eisen J.A."/>
        </authorList>
    </citation>
    <scope>NUCLEOTIDE SEQUENCE [LARGE SCALE GENOMIC DNA]</scope>
    <source>
        <strain evidence="5">DSM 5692</strain>
    </source>
</reference>
<dbReference type="PANTHER" id="PTHR35089">
    <property type="entry name" value="CHAPERONE PROTEIN SKP"/>
    <property type="match status" value="1"/>
</dbReference>
<dbReference type="InterPro" id="IPR024930">
    <property type="entry name" value="Skp_dom_sf"/>
</dbReference>
<proteinExistence type="inferred from homology"/>
<keyword evidence="2 3" id="KW-0732">Signal</keyword>
<dbReference type="AlphaFoldDB" id="C8X5N4"/>
<keyword evidence="5" id="KW-1185">Reference proteome</keyword>
<evidence type="ECO:0000313" key="5">
    <source>
        <dbReference type="Proteomes" id="UP000001052"/>
    </source>
</evidence>
<dbReference type="RefSeq" id="WP_015752865.1">
    <property type="nucleotide sequence ID" value="NC_013223.1"/>
</dbReference>
<evidence type="ECO:0000256" key="2">
    <source>
        <dbReference type="ARBA" id="ARBA00022729"/>
    </source>
</evidence>
<dbReference type="Pfam" id="PF03938">
    <property type="entry name" value="OmpH"/>
    <property type="match status" value="1"/>
</dbReference>
<evidence type="ECO:0000256" key="1">
    <source>
        <dbReference type="ARBA" id="ARBA00009091"/>
    </source>
</evidence>
<evidence type="ECO:0000313" key="4">
    <source>
        <dbReference type="EMBL" id="ACV69731.1"/>
    </source>
</evidence>
<evidence type="ECO:0000256" key="3">
    <source>
        <dbReference type="SAM" id="SignalP"/>
    </source>
</evidence>
<dbReference type="SUPFAM" id="SSF111384">
    <property type="entry name" value="OmpH-like"/>
    <property type="match status" value="1"/>
</dbReference>
<dbReference type="OrthoDB" id="5417975at2"/>
<protein>
    <submittedName>
        <fullName evidence="4">Outer membrane chaperone Skp (OmpH)</fullName>
    </submittedName>
</protein>
<dbReference type="GO" id="GO:0050821">
    <property type="term" value="P:protein stabilization"/>
    <property type="evidence" value="ECO:0007669"/>
    <property type="project" value="TreeGrafter"/>
</dbReference>
<gene>
    <name evidence="4" type="ordered locus">Dret_2449</name>
</gene>
<dbReference type="EMBL" id="CP001734">
    <property type="protein sequence ID" value="ACV69731.1"/>
    <property type="molecule type" value="Genomic_DNA"/>
</dbReference>
<dbReference type="Proteomes" id="UP000001052">
    <property type="component" value="Chromosome"/>
</dbReference>
<dbReference type="InterPro" id="IPR005632">
    <property type="entry name" value="Chaperone_Skp"/>
</dbReference>
<comment type="similarity">
    <text evidence="1">Belongs to the Skp family.</text>
</comment>
<feature type="chain" id="PRO_5002993210" evidence="3">
    <location>
        <begin position="23"/>
        <end position="172"/>
    </location>
</feature>
<dbReference type="STRING" id="485915.Dret_2449"/>
<feature type="signal peptide" evidence="3">
    <location>
        <begin position="1"/>
        <end position="22"/>
    </location>
</feature>
<organism evidence="4 5">
    <name type="scientific">Desulfohalobium retbaense (strain ATCC 49708 / DSM 5692 / JCM 16813 / HR100)</name>
    <dbReference type="NCBI Taxonomy" id="485915"/>
    <lineage>
        <taxon>Bacteria</taxon>
        <taxon>Pseudomonadati</taxon>
        <taxon>Thermodesulfobacteriota</taxon>
        <taxon>Desulfovibrionia</taxon>
        <taxon>Desulfovibrionales</taxon>
        <taxon>Desulfohalobiaceae</taxon>
        <taxon>Desulfohalobium</taxon>
    </lineage>
</organism>
<dbReference type="HOGENOM" id="CLU_1552839_0_0_7"/>
<dbReference type="SMART" id="SM00935">
    <property type="entry name" value="OmpH"/>
    <property type="match status" value="1"/>
</dbReference>
<dbReference type="GO" id="GO:0005829">
    <property type="term" value="C:cytosol"/>
    <property type="evidence" value="ECO:0007669"/>
    <property type="project" value="TreeGrafter"/>
</dbReference>
<sequence>MLKKCLPAFLLVLCFAPQLALAQAKIGFFDLQEIIRSSEAGKQSQQELRQFVESQHALLRSKRDNIEKAQKALQDAPKNNGERKKLQQQLNEQIDEYRSLSSQYRSELQKRDAALTNSINRDVQGIVHRIAQQMKLTFVFETNGCGIVVYPESTDITEEVIQEYNSALISQK</sequence>